<evidence type="ECO:0000256" key="1">
    <source>
        <dbReference type="SAM" id="SignalP"/>
    </source>
</evidence>
<keyword evidence="3" id="KW-1185">Reference proteome</keyword>
<dbReference type="AlphaFoldDB" id="A0A9D3Y2X3"/>
<protein>
    <submittedName>
        <fullName evidence="2">Uncharacterized protein</fullName>
    </submittedName>
</protein>
<reference evidence="2" key="1">
    <citation type="journal article" date="2019" name="bioRxiv">
        <title>The Genome of the Zebra Mussel, Dreissena polymorpha: A Resource for Invasive Species Research.</title>
        <authorList>
            <person name="McCartney M.A."/>
            <person name="Auch B."/>
            <person name="Kono T."/>
            <person name="Mallez S."/>
            <person name="Zhang Y."/>
            <person name="Obille A."/>
            <person name="Becker A."/>
            <person name="Abrahante J.E."/>
            <person name="Garbe J."/>
            <person name="Badalamenti J.P."/>
            <person name="Herman A."/>
            <person name="Mangelson H."/>
            <person name="Liachko I."/>
            <person name="Sullivan S."/>
            <person name="Sone E.D."/>
            <person name="Koren S."/>
            <person name="Silverstein K.A.T."/>
            <person name="Beckman K.B."/>
            <person name="Gohl D.M."/>
        </authorList>
    </citation>
    <scope>NUCLEOTIDE SEQUENCE</scope>
    <source>
        <strain evidence="2">Duluth1</strain>
        <tissue evidence="2">Whole animal</tissue>
    </source>
</reference>
<comment type="caution">
    <text evidence="2">The sequence shown here is derived from an EMBL/GenBank/DDBJ whole genome shotgun (WGS) entry which is preliminary data.</text>
</comment>
<feature type="chain" id="PRO_5038691391" evidence="1">
    <location>
        <begin position="21"/>
        <end position="193"/>
    </location>
</feature>
<gene>
    <name evidence="2" type="ORF">DPMN_192924</name>
</gene>
<proteinExistence type="predicted"/>
<reference evidence="2" key="2">
    <citation type="submission" date="2020-11" db="EMBL/GenBank/DDBJ databases">
        <authorList>
            <person name="McCartney M.A."/>
            <person name="Auch B."/>
            <person name="Kono T."/>
            <person name="Mallez S."/>
            <person name="Becker A."/>
            <person name="Gohl D.M."/>
            <person name="Silverstein K.A.T."/>
            <person name="Koren S."/>
            <person name="Bechman K.B."/>
            <person name="Herman A."/>
            <person name="Abrahante J.E."/>
            <person name="Garbe J."/>
        </authorList>
    </citation>
    <scope>NUCLEOTIDE SEQUENCE</scope>
    <source>
        <strain evidence="2">Duluth1</strain>
        <tissue evidence="2">Whole animal</tissue>
    </source>
</reference>
<name>A0A9D3Y2X3_DREPO</name>
<evidence type="ECO:0000313" key="2">
    <source>
        <dbReference type="EMBL" id="KAH3690976.1"/>
    </source>
</evidence>
<dbReference type="EMBL" id="JAIWYP010000048">
    <property type="protein sequence ID" value="KAH3690976.1"/>
    <property type="molecule type" value="Genomic_DNA"/>
</dbReference>
<evidence type="ECO:0000313" key="3">
    <source>
        <dbReference type="Proteomes" id="UP000828390"/>
    </source>
</evidence>
<feature type="signal peptide" evidence="1">
    <location>
        <begin position="1"/>
        <end position="20"/>
    </location>
</feature>
<accession>A0A9D3Y2X3</accession>
<keyword evidence="1" id="KW-0732">Signal</keyword>
<organism evidence="2 3">
    <name type="scientific">Dreissena polymorpha</name>
    <name type="common">Zebra mussel</name>
    <name type="synonym">Mytilus polymorpha</name>
    <dbReference type="NCBI Taxonomy" id="45954"/>
    <lineage>
        <taxon>Eukaryota</taxon>
        <taxon>Metazoa</taxon>
        <taxon>Spiralia</taxon>
        <taxon>Lophotrochozoa</taxon>
        <taxon>Mollusca</taxon>
        <taxon>Bivalvia</taxon>
        <taxon>Autobranchia</taxon>
        <taxon>Heteroconchia</taxon>
        <taxon>Euheterodonta</taxon>
        <taxon>Imparidentia</taxon>
        <taxon>Neoheterodontei</taxon>
        <taxon>Myida</taxon>
        <taxon>Dreissenoidea</taxon>
        <taxon>Dreissenidae</taxon>
        <taxon>Dreissena</taxon>
    </lineage>
</organism>
<dbReference type="Proteomes" id="UP000828390">
    <property type="component" value="Unassembled WGS sequence"/>
</dbReference>
<sequence length="193" mass="20910">MITLTLTTAYVHLLCVSVLCNQIGAVFERSLERGNVDSVSRRKRAVTGDSGYGSRLDAGNTVASDSLQRNLFARFGKRAMDESERRFIAEYGFGSRLPEVMVKRVPVDFGYGSRSRMADNLAKNRDVLFGGYGPGKRAMDIIHGDGEIFGRNIRGSEPGIEVDSGYASRVSAGNQIADDYATRAIYGVGGPGI</sequence>